<evidence type="ECO:0000256" key="1">
    <source>
        <dbReference type="ARBA" id="ARBA00004141"/>
    </source>
</evidence>
<dbReference type="Pfam" id="PF07690">
    <property type="entry name" value="MFS_1"/>
    <property type="match status" value="1"/>
</dbReference>
<evidence type="ECO:0000313" key="9">
    <source>
        <dbReference type="RefSeq" id="XP_065671079.1"/>
    </source>
</evidence>
<evidence type="ECO:0000256" key="3">
    <source>
        <dbReference type="ARBA" id="ARBA00022692"/>
    </source>
</evidence>
<feature type="transmembrane region" description="Helical" evidence="6">
    <location>
        <begin position="374"/>
        <end position="395"/>
    </location>
</feature>
<gene>
    <name evidence="9" type="primary">LOC100205374</name>
</gene>
<protein>
    <submittedName>
        <fullName evidence="9">Uncharacterized protein LOC100205374 isoform X2</fullName>
    </submittedName>
</protein>
<feature type="transmembrane region" description="Helical" evidence="6">
    <location>
        <begin position="20"/>
        <end position="41"/>
    </location>
</feature>
<dbReference type="InterPro" id="IPR011701">
    <property type="entry name" value="MFS"/>
</dbReference>
<evidence type="ECO:0000256" key="4">
    <source>
        <dbReference type="ARBA" id="ARBA00022989"/>
    </source>
</evidence>
<keyword evidence="2" id="KW-0813">Transport</keyword>
<feature type="transmembrane region" description="Helical" evidence="6">
    <location>
        <begin position="342"/>
        <end position="362"/>
    </location>
</feature>
<evidence type="ECO:0000259" key="7">
    <source>
        <dbReference type="PROSITE" id="PS50850"/>
    </source>
</evidence>
<proteinExistence type="predicted"/>
<name>A0ABM4D9Q5_HYDVU</name>
<dbReference type="GeneID" id="100205374"/>
<dbReference type="InterPro" id="IPR036259">
    <property type="entry name" value="MFS_trans_sf"/>
</dbReference>
<evidence type="ECO:0000313" key="8">
    <source>
        <dbReference type="Proteomes" id="UP001652625"/>
    </source>
</evidence>
<feature type="transmembrane region" description="Helical" evidence="6">
    <location>
        <begin position="190"/>
        <end position="212"/>
    </location>
</feature>
<feature type="transmembrane region" description="Helical" evidence="6">
    <location>
        <begin position="401"/>
        <end position="426"/>
    </location>
</feature>
<keyword evidence="4 6" id="KW-1133">Transmembrane helix</keyword>
<evidence type="ECO:0000256" key="2">
    <source>
        <dbReference type="ARBA" id="ARBA00022448"/>
    </source>
</evidence>
<feature type="domain" description="Major facilitator superfamily (MFS) profile" evidence="7">
    <location>
        <begin position="19"/>
        <end position="505"/>
    </location>
</feature>
<dbReference type="RefSeq" id="XP_065671079.1">
    <property type="nucleotide sequence ID" value="XM_065815007.1"/>
</dbReference>
<feature type="transmembrane region" description="Helical" evidence="6">
    <location>
        <begin position="480"/>
        <end position="501"/>
    </location>
</feature>
<dbReference type="SUPFAM" id="SSF103473">
    <property type="entry name" value="MFS general substrate transporter"/>
    <property type="match status" value="1"/>
</dbReference>
<reference evidence="9" key="1">
    <citation type="submission" date="2025-08" db="UniProtKB">
        <authorList>
            <consortium name="RefSeq"/>
        </authorList>
    </citation>
    <scope>IDENTIFICATION</scope>
</reference>
<keyword evidence="5 6" id="KW-0472">Membrane</keyword>
<dbReference type="InterPro" id="IPR020846">
    <property type="entry name" value="MFS_dom"/>
</dbReference>
<dbReference type="Gene3D" id="1.20.1250.20">
    <property type="entry name" value="MFS general substrate transporter like domains"/>
    <property type="match status" value="1"/>
</dbReference>
<feature type="transmembrane region" description="Helical" evidence="6">
    <location>
        <begin position="145"/>
        <end position="170"/>
    </location>
</feature>
<dbReference type="PANTHER" id="PTHR23504">
    <property type="entry name" value="MAJOR FACILITATOR SUPERFAMILY DOMAIN-CONTAINING PROTEIN 10"/>
    <property type="match status" value="1"/>
</dbReference>
<evidence type="ECO:0000256" key="5">
    <source>
        <dbReference type="ARBA" id="ARBA00023136"/>
    </source>
</evidence>
<accession>A0ABM4D9Q5</accession>
<dbReference type="InterPro" id="IPR001958">
    <property type="entry name" value="Tet-R_TetA/multi-R_MdtG-like"/>
</dbReference>
<feature type="transmembrane region" description="Helical" evidence="6">
    <location>
        <begin position="300"/>
        <end position="322"/>
    </location>
</feature>
<dbReference type="Proteomes" id="UP001652625">
    <property type="component" value="Chromosome 13"/>
</dbReference>
<sequence>MLLRRLLYNDDMDLLPHPIIFSLTLLYFFEAMTNTTVFSYLPQLVKSFGASEVEAGEDAGWIGASIFIARVMSGLVWGYIGDKFNQKKTLLVSSFGLIISTILFGLSRSYFWALITRFMQGVFTGIGPISKTIVSEYANETNMGLAFSIFYAAYNIGLIVGPSLSGFLVFPDIQHPTIFDKDDFFSKYGILLPNLIIAFGLLISNALVMWVLPYSSRKFNPERLLIVSDENCCDHIEDQYSNISVDLRQETSSSVKIITSTKIIPSETSKLINNEKISYYSRLKKVIYNSNFGQVFTSKLSVLSLLLYGVFCIVGVGYLEVFPIFAATSKHFDGLEMTTQDIGLLMLLYNILAILGMFLIIPKILHKLGAKKSFIYWIIGFGSITPFIPAVAMITHKEVQWFVLIICQAVIEAINSGCFVSVNLFLTNSIKPEFQGTINGFGTSISSIGRATGTACFGSTFSWSLSNIKNNKLGFPFNQFFVFLLVTLVCFLNAAYVHFLIPKTLDKYSHQSSEKELVVYVKDYLYL</sequence>
<evidence type="ECO:0000256" key="6">
    <source>
        <dbReference type="SAM" id="Phobius"/>
    </source>
</evidence>
<comment type="subcellular location">
    <subcellularLocation>
        <location evidence="1">Membrane</location>
        <topology evidence="1">Multi-pass membrane protein</topology>
    </subcellularLocation>
</comment>
<keyword evidence="8" id="KW-1185">Reference proteome</keyword>
<dbReference type="PANTHER" id="PTHR23504:SF15">
    <property type="entry name" value="MAJOR FACILITATOR SUPERFAMILY (MFS) PROFILE DOMAIN-CONTAINING PROTEIN"/>
    <property type="match status" value="1"/>
</dbReference>
<feature type="transmembrane region" description="Helical" evidence="6">
    <location>
        <begin position="89"/>
        <end position="106"/>
    </location>
</feature>
<dbReference type="PROSITE" id="PS50850">
    <property type="entry name" value="MFS"/>
    <property type="match status" value="1"/>
</dbReference>
<organism evidence="8 9">
    <name type="scientific">Hydra vulgaris</name>
    <name type="common">Hydra</name>
    <name type="synonym">Hydra attenuata</name>
    <dbReference type="NCBI Taxonomy" id="6087"/>
    <lineage>
        <taxon>Eukaryota</taxon>
        <taxon>Metazoa</taxon>
        <taxon>Cnidaria</taxon>
        <taxon>Hydrozoa</taxon>
        <taxon>Hydroidolina</taxon>
        <taxon>Anthoathecata</taxon>
        <taxon>Aplanulata</taxon>
        <taxon>Hydridae</taxon>
        <taxon>Hydra</taxon>
    </lineage>
</organism>
<keyword evidence="3 6" id="KW-0812">Transmembrane</keyword>
<dbReference type="PRINTS" id="PR01035">
    <property type="entry name" value="TCRTETA"/>
</dbReference>
<feature type="transmembrane region" description="Helical" evidence="6">
    <location>
        <begin position="61"/>
        <end position="80"/>
    </location>
</feature>